<keyword evidence="3" id="KW-1185">Reference proteome</keyword>
<keyword evidence="1" id="KW-0472">Membrane</keyword>
<dbReference type="EMBL" id="MU128917">
    <property type="protein sequence ID" value="KAF9519571.1"/>
    <property type="molecule type" value="Genomic_DNA"/>
</dbReference>
<dbReference type="AlphaFoldDB" id="A0A9P6BB41"/>
<evidence type="ECO:0000313" key="3">
    <source>
        <dbReference type="Proteomes" id="UP000886523"/>
    </source>
</evidence>
<dbReference type="Proteomes" id="UP000886523">
    <property type="component" value="Unassembled WGS sequence"/>
</dbReference>
<evidence type="ECO:0000256" key="1">
    <source>
        <dbReference type="SAM" id="Phobius"/>
    </source>
</evidence>
<comment type="caution">
    <text evidence="2">The sequence shown here is derived from an EMBL/GenBank/DDBJ whole genome shotgun (WGS) entry which is preliminary data.</text>
</comment>
<organism evidence="2 3">
    <name type="scientific">Hydnum rufescens UP504</name>
    <dbReference type="NCBI Taxonomy" id="1448309"/>
    <lineage>
        <taxon>Eukaryota</taxon>
        <taxon>Fungi</taxon>
        <taxon>Dikarya</taxon>
        <taxon>Basidiomycota</taxon>
        <taxon>Agaricomycotina</taxon>
        <taxon>Agaricomycetes</taxon>
        <taxon>Cantharellales</taxon>
        <taxon>Hydnaceae</taxon>
        <taxon>Hydnum</taxon>
    </lineage>
</organism>
<name>A0A9P6BB41_9AGAM</name>
<keyword evidence="1" id="KW-1133">Transmembrane helix</keyword>
<gene>
    <name evidence="2" type="ORF">BS47DRAFT_1157130</name>
</gene>
<accession>A0A9P6BB41</accession>
<keyword evidence="1" id="KW-0812">Transmembrane</keyword>
<protein>
    <submittedName>
        <fullName evidence="2">Uncharacterized protein</fullName>
    </submittedName>
</protein>
<proteinExistence type="predicted"/>
<evidence type="ECO:0000313" key="2">
    <source>
        <dbReference type="EMBL" id="KAF9519571.1"/>
    </source>
</evidence>
<reference evidence="2" key="1">
    <citation type="journal article" date="2020" name="Nat. Commun.">
        <title>Large-scale genome sequencing of mycorrhizal fungi provides insights into the early evolution of symbiotic traits.</title>
        <authorList>
            <person name="Miyauchi S."/>
            <person name="Kiss E."/>
            <person name="Kuo A."/>
            <person name="Drula E."/>
            <person name="Kohler A."/>
            <person name="Sanchez-Garcia M."/>
            <person name="Morin E."/>
            <person name="Andreopoulos B."/>
            <person name="Barry K.W."/>
            <person name="Bonito G."/>
            <person name="Buee M."/>
            <person name="Carver A."/>
            <person name="Chen C."/>
            <person name="Cichocki N."/>
            <person name="Clum A."/>
            <person name="Culley D."/>
            <person name="Crous P.W."/>
            <person name="Fauchery L."/>
            <person name="Girlanda M."/>
            <person name="Hayes R.D."/>
            <person name="Keri Z."/>
            <person name="LaButti K."/>
            <person name="Lipzen A."/>
            <person name="Lombard V."/>
            <person name="Magnuson J."/>
            <person name="Maillard F."/>
            <person name="Murat C."/>
            <person name="Nolan M."/>
            <person name="Ohm R.A."/>
            <person name="Pangilinan J."/>
            <person name="Pereira M.F."/>
            <person name="Perotto S."/>
            <person name="Peter M."/>
            <person name="Pfister S."/>
            <person name="Riley R."/>
            <person name="Sitrit Y."/>
            <person name="Stielow J.B."/>
            <person name="Szollosi G."/>
            <person name="Zifcakova L."/>
            <person name="Stursova M."/>
            <person name="Spatafora J.W."/>
            <person name="Tedersoo L."/>
            <person name="Vaario L.M."/>
            <person name="Yamada A."/>
            <person name="Yan M."/>
            <person name="Wang P."/>
            <person name="Xu J."/>
            <person name="Bruns T."/>
            <person name="Baldrian P."/>
            <person name="Vilgalys R."/>
            <person name="Dunand C."/>
            <person name="Henrissat B."/>
            <person name="Grigoriev I.V."/>
            <person name="Hibbett D."/>
            <person name="Nagy L.G."/>
            <person name="Martin F.M."/>
        </authorList>
    </citation>
    <scope>NUCLEOTIDE SEQUENCE</scope>
    <source>
        <strain evidence="2">UP504</strain>
    </source>
</reference>
<sequence>MNYFLFWCTTSDTQYSQEYQTIALLVQHQPTCLPSPFIAITCLCVIPGYASCFWICQLTTNPELMLDISQANALWPLRYRMITATGGAFPIRVQRQVVPFAII</sequence>
<feature type="transmembrane region" description="Helical" evidence="1">
    <location>
        <begin position="37"/>
        <end position="56"/>
    </location>
</feature>